<keyword evidence="2" id="KW-0255">Endonuclease</keyword>
<dbReference type="Pfam" id="PF00445">
    <property type="entry name" value="Ribonuclease_T2"/>
    <property type="match status" value="1"/>
</dbReference>
<dbReference type="Proteomes" id="UP000826656">
    <property type="component" value="Unassembled WGS sequence"/>
</dbReference>
<evidence type="ECO:0000256" key="5">
    <source>
        <dbReference type="SAM" id="SignalP"/>
    </source>
</evidence>
<accession>A0ABQ7U8S9</accession>
<feature type="chain" id="PRO_5046457400" evidence="5">
    <location>
        <begin position="23"/>
        <end position="251"/>
    </location>
</feature>
<feature type="signal peptide" evidence="5">
    <location>
        <begin position="1"/>
        <end position="22"/>
    </location>
</feature>
<gene>
    <name evidence="6" type="ORF">KY290_030660</name>
</gene>
<keyword evidence="5" id="KW-0732">Signal</keyword>
<evidence type="ECO:0000313" key="6">
    <source>
        <dbReference type="EMBL" id="KAH0742667.1"/>
    </source>
</evidence>
<keyword evidence="2" id="KW-0378">Hydrolase</keyword>
<evidence type="ECO:0000256" key="1">
    <source>
        <dbReference type="ARBA" id="ARBA00007469"/>
    </source>
</evidence>
<protein>
    <submittedName>
        <fullName evidence="6">Uncharacterized protein</fullName>
    </submittedName>
</protein>
<keyword evidence="7" id="KW-1185">Reference proteome</keyword>
<evidence type="ECO:0000256" key="2">
    <source>
        <dbReference type="ARBA" id="ARBA00022759"/>
    </source>
</evidence>
<proteinExistence type="inferred from homology"/>
<organism evidence="6 7">
    <name type="scientific">Solanum tuberosum</name>
    <name type="common">Potato</name>
    <dbReference type="NCBI Taxonomy" id="4113"/>
    <lineage>
        <taxon>Eukaryota</taxon>
        <taxon>Viridiplantae</taxon>
        <taxon>Streptophyta</taxon>
        <taxon>Embryophyta</taxon>
        <taxon>Tracheophyta</taxon>
        <taxon>Spermatophyta</taxon>
        <taxon>Magnoliopsida</taxon>
        <taxon>eudicotyledons</taxon>
        <taxon>Gunneridae</taxon>
        <taxon>Pentapetalae</taxon>
        <taxon>asterids</taxon>
        <taxon>lamiids</taxon>
        <taxon>Solanales</taxon>
        <taxon>Solanaceae</taxon>
        <taxon>Solanoideae</taxon>
        <taxon>Solaneae</taxon>
        <taxon>Solanum</taxon>
    </lineage>
</organism>
<evidence type="ECO:0000256" key="4">
    <source>
        <dbReference type="RuleBase" id="RU004328"/>
    </source>
</evidence>
<dbReference type="Gene3D" id="3.90.730.10">
    <property type="entry name" value="Ribonuclease T2-like"/>
    <property type="match status" value="1"/>
</dbReference>
<dbReference type="PANTHER" id="PTHR11240:SF60">
    <property type="entry name" value="RIBONUCLEASE T2"/>
    <property type="match status" value="1"/>
</dbReference>
<dbReference type="InterPro" id="IPR001568">
    <property type="entry name" value="RNase_T2-like"/>
</dbReference>
<keyword evidence="2" id="KW-0540">Nuclease</keyword>
<sequence>MKKLPFFLLVILLLEITISVESQTPALLKYVLQWPPTFCIQLNSKEEKLCKEPIPQRQFTLHGVMQADEDGFNIKCDYKDPNDLDKLLEEVEGDLVKFWPSLREDFNETELWKHEWRVHGSCGGTTPHEYFYKAIMMNDFPEQGNLYNYLESSEIIASDNLAYTKQHIVEAIQKLFYDKPHNVYISCVPIDLYNNTHVYLSEVTWCTELEGVHYISCPSKADPTSCPKDALIMLPLPKEQELDPPFAIMAE</sequence>
<comment type="similarity">
    <text evidence="1 4">Belongs to the RNase T2 family.</text>
</comment>
<evidence type="ECO:0000313" key="7">
    <source>
        <dbReference type="Proteomes" id="UP000826656"/>
    </source>
</evidence>
<reference evidence="6 7" key="1">
    <citation type="journal article" date="2021" name="bioRxiv">
        <title>Chromosome-scale and haplotype-resolved genome assembly of a tetraploid potato cultivar.</title>
        <authorList>
            <person name="Sun H."/>
            <person name="Jiao W.-B."/>
            <person name="Krause K."/>
            <person name="Campoy J.A."/>
            <person name="Goel M."/>
            <person name="Folz-Donahue K."/>
            <person name="Kukat C."/>
            <person name="Huettel B."/>
            <person name="Schneeberger K."/>
        </authorList>
    </citation>
    <scope>NUCLEOTIDE SEQUENCE [LARGE SCALE GENOMIC DNA]</scope>
    <source>
        <strain evidence="6">SolTubOtavaFocal</strain>
        <tissue evidence="6">Leaves</tissue>
    </source>
</reference>
<keyword evidence="3" id="KW-0456">Lyase</keyword>
<dbReference type="SUPFAM" id="SSF55895">
    <property type="entry name" value="Ribonuclease Rh-like"/>
    <property type="match status" value="1"/>
</dbReference>
<dbReference type="PANTHER" id="PTHR11240">
    <property type="entry name" value="RIBONUCLEASE T2"/>
    <property type="match status" value="1"/>
</dbReference>
<comment type="caution">
    <text evidence="6">The sequence shown here is derived from an EMBL/GenBank/DDBJ whole genome shotgun (WGS) entry which is preliminary data.</text>
</comment>
<dbReference type="EMBL" id="JAIVGD010000023">
    <property type="protein sequence ID" value="KAH0742667.1"/>
    <property type="molecule type" value="Genomic_DNA"/>
</dbReference>
<dbReference type="InterPro" id="IPR036430">
    <property type="entry name" value="RNase_T2-like_sf"/>
</dbReference>
<evidence type="ECO:0000256" key="3">
    <source>
        <dbReference type="ARBA" id="ARBA00023239"/>
    </source>
</evidence>
<name>A0ABQ7U8S9_SOLTU</name>